<feature type="domain" description="Survival protein SurE-like phosphatase/nucleotidase" evidence="6">
    <location>
        <begin position="5"/>
        <end position="182"/>
    </location>
</feature>
<dbReference type="GO" id="GO:0046872">
    <property type="term" value="F:metal ion binding"/>
    <property type="evidence" value="ECO:0007669"/>
    <property type="project" value="UniProtKB-UniRule"/>
</dbReference>
<keyword evidence="5" id="KW-0547">Nucleotide-binding</keyword>
<accession>A0A1D9NXZ3</accession>
<evidence type="ECO:0000256" key="2">
    <source>
        <dbReference type="ARBA" id="ARBA00011062"/>
    </source>
</evidence>
<dbReference type="InterPro" id="IPR002828">
    <property type="entry name" value="SurE-like_Pase/nucleotidase"/>
</dbReference>
<name>A0A1D9NXZ3_9FIRM</name>
<comment type="subcellular location">
    <subcellularLocation>
        <location evidence="5">Cytoplasm</location>
    </subcellularLocation>
</comment>
<evidence type="ECO:0000259" key="6">
    <source>
        <dbReference type="Pfam" id="PF01975"/>
    </source>
</evidence>
<dbReference type="HAMAP" id="MF_00060">
    <property type="entry name" value="SurE"/>
    <property type="match status" value="1"/>
</dbReference>
<evidence type="ECO:0000256" key="3">
    <source>
        <dbReference type="ARBA" id="ARBA00022723"/>
    </source>
</evidence>
<dbReference type="PANTHER" id="PTHR30457">
    <property type="entry name" value="5'-NUCLEOTIDASE SURE"/>
    <property type="match status" value="1"/>
</dbReference>
<proteinExistence type="inferred from homology"/>
<reference evidence="8" key="1">
    <citation type="submission" date="2016-10" db="EMBL/GenBank/DDBJ databases">
        <title>The complete genome sequence of the rumen bacterium Butyrivibrio hungatei MB2003.</title>
        <authorList>
            <person name="Palevich N."/>
            <person name="Kelly W.J."/>
            <person name="Leahy S.C."/>
            <person name="Altermann E."/>
            <person name="Rakonjac J."/>
            <person name="Attwood G.T."/>
        </authorList>
    </citation>
    <scope>NUCLEOTIDE SEQUENCE [LARGE SCALE GENOMIC DNA]</scope>
    <source>
        <strain evidence="8">MB2003</strain>
    </source>
</reference>
<dbReference type="EC" id="3.1.3.5" evidence="5"/>
<dbReference type="RefSeq" id="WP_071174876.1">
    <property type="nucleotide sequence ID" value="NZ_CP017831.1"/>
</dbReference>
<comment type="catalytic activity">
    <reaction evidence="1 5">
        <text>a ribonucleoside 5'-phosphate + H2O = a ribonucleoside + phosphate</text>
        <dbReference type="Rhea" id="RHEA:12484"/>
        <dbReference type="ChEBI" id="CHEBI:15377"/>
        <dbReference type="ChEBI" id="CHEBI:18254"/>
        <dbReference type="ChEBI" id="CHEBI:43474"/>
        <dbReference type="ChEBI" id="CHEBI:58043"/>
        <dbReference type="EC" id="3.1.3.5"/>
    </reaction>
</comment>
<dbReference type="SUPFAM" id="SSF64167">
    <property type="entry name" value="SurE-like"/>
    <property type="match status" value="1"/>
</dbReference>
<evidence type="ECO:0000256" key="5">
    <source>
        <dbReference type="HAMAP-Rule" id="MF_00060"/>
    </source>
</evidence>
<dbReference type="PANTHER" id="PTHR30457:SF0">
    <property type="entry name" value="PHOSPHATASE, PUTATIVE (AFU_ORTHOLOGUE AFUA_4G01070)-RELATED"/>
    <property type="match status" value="1"/>
</dbReference>
<comment type="cofactor">
    <cofactor evidence="5">
        <name>a divalent metal cation</name>
        <dbReference type="ChEBI" id="CHEBI:60240"/>
    </cofactor>
    <text evidence="5">Binds 1 divalent metal cation per subunit.</text>
</comment>
<dbReference type="Pfam" id="PF01975">
    <property type="entry name" value="SurE"/>
    <property type="match status" value="1"/>
</dbReference>
<evidence type="ECO:0000256" key="4">
    <source>
        <dbReference type="ARBA" id="ARBA00022801"/>
    </source>
</evidence>
<dbReference type="InterPro" id="IPR030048">
    <property type="entry name" value="SurE"/>
</dbReference>
<feature type="binding site" evidence="5">
    <location>
        <position position="10"/>
    </location>
    <ligand>
        <name>a divalent metal cation</name>
        <dbReference type="ChEBI" id="CHEBI:60240"/>
    </ligand>
</feature>
<comment type="similarity">
    <text evidence="2 5">Belongs to the SurE nucleotidase family.</text>
</comment>
<comment type="function">
    <text evidence="5">Nucleotidase that shows phosphatase activity on nucleoside 5'-monophosphates.</text>
</comment>
<dbReference type="GO" id="GO:0000166">
    <property type="term" value="F:nucleotide binding"/>
    <property type="evidence" value="ECO:0007669"/>
    <property type="project" value="UniProtKB-KW"/>
</dbReference>
<dbReference type="Gene3D" id="3.40.1210.10">
    <property type="entry name" value="Survival protein SurE-like phosphatase/nucleotidase"/>
    <property type="match status" value="1"/>
</dbReference>
<dbReference type="Proteomes" id="UP000179284">
    <property type="component" value="Chromosome I"/>
</dbReference>
<feature type="binding site" evidence="5">
    <location>
        <position position="41"/>
    </location>
    <ligand>
        <name>a divalent metal cation</name>
        <dbReference type="ChEBI" id="CHEBI:60240"/>
    </ligand>
</feature>
<dbReference type="OrthoDB" id="9780815at2"/>
<dbReference type="InterPro" id="IPR036523">
    <property type="entry name" value="SurE-like_sf"/>
</dbReference>
<keyword evidence="5" id="KW-0963">Cytoplasm</keyword>
<protein>
    <recommendedName>
        <fullName evidence="5">5'-nucleotidase SurE</fullName>
        <ecNumber evidence="5">3.1.3.5</ecNumber>
    </recommendedName>
    <alternativeName>
        <fullName evidence="5">Nucleoside 5'-monophosphate phosphohydrolase</fullName>
    </alternativeName>
</protein>
<dbReference type="AlphaFoldDB" id="A0A1D9NXZ3"/>
<evidence type="ECO:0000256" key="1">
    <source>
        <dbReference type="ARBA" id="ARBA00000815"/>
    </source>
</evidence>
<keyword evidence="8" id="KW-1185">Reference proteome</keyword>
<keyword evidence="4 5" id="KW-0378">Hydrolase</keyword>
<dbReference type="EMBL" id="CP017831">
    <property type="protein sequence ID" value="AOZ95051.1"/>
    <property type="molecule type" value="Genomic_DNA"/>
</dbReference>
<feature type="binding site" evidence="5">
    <location>
        <position position="98"/>
    </location>
    <ligand>
        <name>a divalent metal cation</name>
        <dbReference type="ChEBI" id="CHEBI:60240"/>
    </ligand>
</feature>
<sequence length="239" mass="26074">MAKRILITNDDGIDADGLIRLVQAAKDFGEVWVVAPDGQRSAASHSISLRNPIDVYPYDFPVSGVHAYSCSGTPADCIRVGSLSVMPEKPDIVMTGINFGYNVASDIQYSATVGAALEGEFQGYHSIAFSEGLNGIHETTDKYLKEIMAELVEKDYKPGFIYNVNFPGCKLEKCKGILRDRTVSRRAFYIDSYKEVKKLDNGGISYMVDGTFAPVSEEGTDIGAILDNYVSIGLVENLC</sequence>
<organism evidence="7 8">
    <name type="scientific">Butyrivibrio hungatei</name>
    <dbReference type="NCBI Taxonomy" id="185008"/>
    <lineage>
        <taxon>Bacteria</taxon>
        <taxon>Bacillati</taxon>
        <taxon>Bacillota</taxon>
        <taxon>Clostridia</taxon>
        <taxon>Lachnospirales</taxon>
        <taxon>Lachnospiraceae</taxon>
        <taxon>Butyrivibrio</taxon>
    </lineage>
</organism>
<evidence type="ECO:0000313" key="8">
    <source>
        <dbReference type="Proteomes" id="UP000179284"/>
    </source>
</evidence>
<gene>
    <name evidence="5" type="primary">surE</name>
    <name evidence="7" type="ORF">bhn_I0015</name>
</gene>
<keyword evidence="3 5" id="KW-0479">Metal-binding</keyword>
<dbReference type="NCBIfam" id="TIGR00087">
    <property type="entry name" value="surE"/>
    <property type="match status" value="1"/>
</dbReference>
<dbReference type="GO" id="GO:0008253">
    <property type="term" value="F:5'-nucleotidase activity"/>
    <property type="evidence" value="ECO:0007669"/>
    <property type="project" value="UniProtKB-UniRule"/>
</dbReference>
<evidence type="ECO:0000313" key="7">
    <source>
        <dbReference type="EMBL" id="AOZ95051.1"/>
    </source>
</evidence>
<dbReference type="KEGG" id="bhu:bhn_I0015"/>
<dbReference type="GO" id="GO:0005737">
    <property type="term" value="C:cytoplasm"/>
    <property type="evidence" value="ECO:0007669"/>
    <property type="project" value="UniProtKB-SubCell"/>
</dbReference>
<feature type="binding site" evidence="5">
    <location>
        <position position="11"/>
    </location>
    <ligand>
        <name>a divalent metal cation</name>
        <dbReference type="ChEBI" id="CHEBI:60240"/>
    </ligand>
</feature>